<accession>H5X7D8</accession>
<dbReference type="EMBL" id="CM001439">
    <property type="protein sequence ID" value="EHR50157.1"/>
    <property type="molecule type" value="Genomic_DNA"/>
</dbReference>
<keyword evidence="3 5" id="KW-1133">Transmembrane helix</keyword>
<feature type="transmembrane region" description="Helical" evidence="5">
    <location>
        <begin position="47"/>
        <end position="68"/>
    </location>
</feature>
<dbReference type="RefSeq" id="WP_009153542.1">
    <property type="nucleotide sequence ID" value="NZ_CM001439.1"/>
</dbReference>
<feature type="transmembrane region" description="Helical" evidence="5">
    <location>
        <begin position="100"/>
        <end position="119"/>
    </location>
</feature>
<dbReference type="eggNOG" id="ENOG5032SEJ">
    <property type="taxonomic scope" value="Bacteria"/>
</dbReference>
<evidence type="ECO:0000256" key="2">
    <source>
        <dbReference type="ARBA" id="ARBA00022692"/>
    </source>
</evidence>
<evidence type="ECO:0000256" key="4">
    <source>
        <dbReference type="ARBA" id="ARBA00023136"/>
    </source>
</evidence>
<keyword evidence="2 5" id="KW-0812">Transmembrane</keyword>
<dbReference type="Pfam" id="PF13564">
    <property type="entry name" value="DoxX_2"/>
    <property type="match status" value="1"/>
</dbReference>
<evidence type="ECO:0000256" key="5">
    <source>
        <dbReference type="SAM" id="Phobius"/>
    </source>
</evidence>
<sequence>MNVILWIVTGLLSLACLGGGIAALVLPKERFRAVHPNWHYVDDFSPGFLKVLGIIKLLAVAGLLLPPILDVAPVLVPMAASGLVLLMTGAVTVRIVRKEWSIALGDLLFLGMAAFVAWGRFGPESFGGWSCG</sequence>
<dbReference type="InterPro" id="IPR032808">
    <property type="entry name" value="DoxX"/>
</dbReference>
<dbReference type="AlphaFoldDB" id="H5X7D8"/>
<organism evidence="6 7">
    <name type="scientific">Saccharomonospora marina XMU15</name>
    <dbReference type="NCBI Taxonomy" id="882083"/>
    <lineage>
        <taxon>Bacteria</taxon>
        <taxon>Bacillati</taxon>
        <taxon>Actinomycetota</taxon>
        <taxon>Actinomycetes</taxon>
        <taxon>Pseudonocardiales</taxon>
        <taxon>Pseudonocardiaceae</taxon>
        <taxon>Saccharomonospora</taxon>
    </lineage>
</organism>
<feature type="transmembrane region" description="Helical" evidence="5">
    <location>
        <begin position="74"/>
        <end position="93"/>
    </location>
</feature>
<evidence type="ECO:0000313" key="6">
    <source>
        <dbReference type="EMBL" id="EHR50157.1"/>
    </source>
</evidence>
<dbReference type="HOGENOM" id="CLU_126433_0_1_11"/>
<dbReference type="OrthoDB" id="3790625at2"/>
<reference evidence="6 7" key="1">
    <citation type="journal article" date="2012" name="Stand. Genomic Sci.">
        <title>Genome sequence of the ocean sediment bacterium Saccharomonospora marina type strain (XMU15(T)).</title>
        <authorList>
            <person name="Klenk H.P."/>
            <person name="Lu M."/>
            <person name="Lucas S."/>
            <person name="Lapidus A."/>
            <person name="Copeland A."/>
            <person name="Pitluck S."/>
            <person name="Goodwin L.A."/>
            <person name="Han C."/>
            <person name="Tapia R."/>
            <person name="Brambilla E.M."/>
            <person name="Potter G."/>
            <person name="Land M."/>
            <person name="Ivanova N."/>
            <person name="Rohde M."/>
            <person name="Goker M."/>
            <person name="Detter J.C."/>
            <person name="Li W.J."/>
            <person name="Kyrpides N.C."/>
            <person name="Woyke T."/>
        </authorList>
    </citation>
    <scope>NUCLEOTIDE SEQUENCE [LARGE SCALE GENOMIC DNA]</scope>
    <source>
        <strain evidence="6 7">XMU15</strain>
    </source>
</reference>
<name>H5X7D8_9PSEU</name>
<comment type="subcellular location">
    <subcellularLocation>
        <location evidence="1">Membrane</location>
        <topology evidence="1">Multi-pass membrane protein</topology>
    </subcellularLocation>
</comment>
<proteinExistence type="predicted"/>
<dbReference type="Proteomes" id="UP000004926">
    <property type="component" value="Chromosome"/>
</dbReference>
<protein>
    <recommendedName>
        <fullName evidence="8">DoxX protein</fullName>
    </recommendedName>
</protein>
<evidence type="ECO:0008006" key="8">
    <source>
        <dbReference type="Google" id="ProtNLM"/>
    </source>
</evidence>
<evidence type="ECO:0000313" key="7">
    <source>
        <dbReference type="Proteomes" id="UP000004926"/>
    </source>
</evidence>
<keyword evidence="7" id="KW-1185">Reference proteome</keyword>
<evidence type="ECO:0000256" key="3">
    <source>
        <dbReference type="ARBA" id="ARBA00022989"/>
    </source>
</evidence>
<gene>
    <name evidence="6" type="ORF">SacmaDRAFT_1895</name>
</gene>
<keyword evidence="4 5" id="KW-0472">Membrane</keyword>
<dbReference type="GO" id="GO:0016020">
    <property type="term" value="C:membrane"/>
    <property type="evidence" value="ECO:0007669"/>
    <property type="project" value="UniProtKB-SubCell"/>
</dbReference>
<feature type="transmembrane region" description="Helical" evidence="5">
    <location>
        <begin position="6"/>
        <end position="26"/>
    </location>
</feature>
<evidence type="ECO:0000256" key="1">
    <source>
        <dbReference type="ARBA" id="ARBA00004141"/>
    </source>
</evidence>